<evidence type="ECO:0000256" key="1">
    <source>
        <dbReference type="SAM" id="Phobius"/>
    </source>
</evidence>
<name>A0AA41A1H7_9SPHN</name>
<keyword evidence="4" id="KW-0255">Endonuclease</keyword>
<feature type="transmembrane region" description="Helical" evidence="1">
    <location>
        <begin position="7"/>
        <end position="28"/>
    </location>
</feature>
<dbReference type="InterPro" id="IPR005135">
    <property type="entry name" value="Endo/exonuclease/phosphatase"/>
</dbReference>
<proteinExistence type="predicted"/>
<dbReference type="EMBL" id="JACHNX010000018">
    <property type="protein sequence ID" value="MBB4611044.1"/>
    <property type="molecule type" value="Genomic_DNA"/>
</dbReference>
<accession>A0AA41A1H7</accession>
<keyword evidence="5" id="KW-1185">Reference proteome</keyword>
<feature type="transmembrane region" description="Helical" evidence="1">
    <location>
        <begin position="34"/>
        <end position="51"/>
    </location>
</feature>
<evidence type="ECO:0000259" key="2">
    <source>
        <dbReference type="Pfam" id="PF03372"/>
    </source>
</evidence>
<reference evidence="3 5" key="1">
    <citation type="submission" date="2020-08" db="EMBL/GenBank/DDBJ databases">
        <title>Genomic Encyclopedia of Type Strains, Phase IV (KMG-IV): sequencing the most valuable type-strain genomes for metagenomic binning, comparative biology and taxonomic classification.</title>
        <authorList>
            <person name="Goeker M."/>
        </authorList>
    </citation>
    <scope>NUCLEOTIDE SEQUENCE [LARGE SCALE GENOMIC DNA]</scope>
    <source>
        <strain evidence="3 5">DSM 14562</strain>
    </source>
</reference>
<reference evidence="4" key="2">
    <citation type="submission" date="2021-01" db="EMBL/GenBank/DDBJ databases">
        <title>Genome Sequencing of Type Strains.</title>
        <authorList>
            <person name="Lemaire J.F."/>
            <person name="Inderbitzin P."/>
            <person name="Collins S.B."/>
            <person name="Wespe N."/>
            <person name="Knight-Connoni V."/>
        </authorList>
    </citation>
    <scope>NUCLEOTIDE SEQUENCE</scope>
    <source>
        <strain evidence="4">DSM 14562</strain>
    </source>
</reference>
<dbReference type="AlphaFoldDB" id="A0AA41A1H7"/>
<dbReference type="SUPFAM" id="SSF56219">
    <property type="entry name" value="DNase I-like"/>
    <property type="match status" value="1"/>
</dbReference>
<keyword evidence="1" id="KW-0472">Membrane</keyword>
<evidence type="ECO:0000313" key="5">
    <source>
        <dbReference type="Proteomes" id="UP000584663"/>
    </source>
</evidence>
<feature type="domain" description="Endonuclease/exonuclease/phosphatase" evidence="2">
    <location>
        <begin position="98"/>
        <end position="304"/>
    </location>
</feature>
<gene>
    <name evidence="3" type="ORF">GGQ89_003284</name>
    <name evidence="4" type="ORF">JYA60_08530</name>
</gene>
<evidence type="ECO:0000313" key="4">
    <source>
        <dbReference type="EMBL" id="MBN3558270.1"/>
    </source>
</evidence>
<feature type="transmembrane region" description="Helical" evidence="1">
    <location>
        <begin position="58"/>
        <end position="76"/>
    </location>
</feature>
<dbReference type="EMBL" id="JAFHKU010000126">
    <property type="protein sequence ID" value="MBN3558270.1"/>
    <property type="molecule type" value="Genomic_DNA"/>
</dbReference>
<dbReference type="InterPro" id="IPR036691">
    <property type="entry name" value="Endo/exonu/phosph_ase_sf"/>
</dbReference>
<sequence length="319" mass="34958">MRRWSWIGWTLLGMAWALILCALLGRYWPVADAFASFLPLAGVLALFALPMAPRRARWSFIGLNIAALGLVGWPILHEIGARPSAIEPPAGAERLVVVTHNLHGGVTTPDRAAAVLRDSGADVLLLQEARQAGPLLARLATNFPYRSHCQGCELAILSRRPMGRVHWRLTNQVGQIAGPALVRGDVTLPGGAVVTVATVHAPWPYPPQPQTRFRRSLIDGIRETDSDRMVLSGDFNLTPWGHGMAELDHGLSSMRRITRALFSFPARLAGRDWPVPLLPIDQIFIGRGIRFGRVDVLPYTGSDHRAIRAELYVSGRPAP</sequence>
<protein>
    <submittedName>
        <fullName evidence="3">Endonuclease/exonuclease/phosphatase (EEP) superfamily protein YafD</fullName>
    </submittedName>
    <submittedName>
        <fullName evidence="4">Endonuclease/exonuclease/phosphatase family protein</fullName>
    </submittedName>
</protein>
<dbReference type="Pfam" id="PF03372">
    <property type="entry name" value="Exo_endo_phos"/>
    <property type="match status" value="1"/>
</dbReference>
<dbReference type="GO" id="GO:0004519">
    <property type="term" value="F:endonuclease activity"/>
    <property type="evidence" value="ECO:0007669"/>
    <property type="project" value="UniProtKB-KW"/>
</dbReference>
<dbReference type="RefSeq" id="WP_184106441.1">
    <property type="nucleotide sequence ID" value="NZ_JACHNX010000018.1"/>
</dbReference>
<keyword evidence="4" id="KW-0540">Nuclease</keyword>
<keyword evidence="1" id="KW-1133">Transmembrane helix</keyword>
<keyword evidence="4" id="KW-0378">Hydrolase</keyword>
<keyword evidence="1" id="KW-0812">Transmembrane</keyword>
<evidence type="ECO:0000313" key="3">
    <source>
        <dbReference type="EMBL" id="MBB4611044.1"/>
    </source>
</evidence>
<dbReference type="Proteomes" id="UP000584663">
    <property type="component" value="Unassembled WGS sequence"/>
</dbReference>
<comment type="caution">
    <text evidence="4">The sequence shown here is derived from an EMBL/GenBank/DDBJ whole genome shotgun (WGS) entry which is preliminary data.</text>
</comment>
<dbReference type="Proteomes" id="UP000704529">
    <property type="component" value="Unassembled WGS sequence"/>
</dbReference>
<dbReference type="Gene3D" id="3.60.10.10">
    <property type="entry name" value="Endonuclease/exonuclease/phosphatase"/>
    <property type="match status" value="1"/>
</dbReference>
<organism evidence="4 6">
    <name type="scientific">Sphingomonas yabuuchiae</name>
    <dbReference type="NCBI Taxonomy" id="172044"/>
    <lineage>
        <taxon>Bacteria</taxon>
        <taxon>Pseudomonadati</taxon>
        <taxon>Pseudomonadota</taxon>
        <taxon>Alphaproteobacteria</taxon>
        <taxon>Sphingomonadales</taxon>
        <taxon>Sphingomonadaceae</taxon>
        <taxon>Sphingomonas</taxon>
    </lineage>
</organism>
<evidence type="ECO:0000313" key="6">
    <source>
        <dbReference type="Proteomes" id="UP000704529"/>
    </source>
</evidence>